<dbReference type="EMBL" id="CVRI01000063">
    <property type="protein sequence ID" value="CRL04227.1"/>
    <property type="molecule type" value="Genomic_DNA"/>
</dbReference>
<sequence>MLHLNLIIISKVEVFEAKYLPQNVAMGVVRPLILNDKCKLFLGRHTFYECEALDYHLPYSIENQFTQLHLTPSNLNNYRVLYELQPLKLKGKRYV</sequence>
<evidence type="ECO:0000313" key="1">
    <source>
        <dbReference type="EMBL" id="CRL04227.1"/>
    </source>
</evidence>
<reference evidence="1 2" key="1">
    <citation type="submission" date="2015-04" db="EMBL/GenBank/DDBJ databases">
        <authorList>
            <person name="Syromyatnikov M.Y."/>
            <person name="Popov V.N."/>
        </authorList>
    </citation>
    <scope>NUCLEOTIDE SEQUENCE [LARGE SCALE GENOMIC DNA]</scope>
</reference>
<keyword evidence="2" id="KW-1185">Reference proteome</keyword>
<name>A0A1J1IVD4_9DIPT</name>
<gene>
    <name evidence="1" type="ORF">CLUMA_CG017333</name>
</gene>
<proteinExistence type="predicted"/>
<evidence type="ECO:0000313" key="2">
    <source>
        <dbReference type="Proteomes" id="UP000183832"/>
    </source>
</evidence>
<dbReference type="OrthoDB" id="8122555at2759"/>
<dbReference type="AlphaFoldDB" id="A0A1J1IVD4"/>
<accession>A0A1J1IVD4</accession>
<dbReference type="Proteomes" id="UP000183832">
    <property type="component" value="Unassembled WGS sequence"/>
</dbReference>
<organism evidence="1 2">
    <name type="scientific">Clunio marinus</name>
    <dbReference type="NCBI Taxonomy" id="568069"/>
    <lineage>
        <taxon>Eukaryota</taxon>
        <taxon>Metazoa</taxon>
        <taxon>Ecdysozoa</taxon>
        <taxon>Arthropoda</taxon>
        <taxon>Hexapoda</taxon>
        <taxon>Insecta</taxon>
        <taxon>Pterygota</taxon>
        <taxon>Neoptera</taxon>
        <taxon>Endopterygota</taxon>
        <taxon>Diptera</taxon>
        <taxon>Nematocera</taxon>
        <taxon>Chironomoidea</taxon>
        <taxon>Chironomidae</taxon>
        <taxon>Clunio</taxon>
    </lineage>
</organism>
<protein>
    <submittedName>
        <fullName evidence="1">CLUMA_CG017333, isoform A</fullName>
    </submittedName>
</protein>